<feature type="compositionally biased region" description="Pro residues" evidence="1">
    <location>
        <begin position="218"/>
        <end position="228"/>
    </location>
</feature>
<feature type="compositionally biased region" description="Low complexity" evidence="1">
    <location>
        <begin position="163"/>
        <end position="177"/>
    </location>
</feature>
<feature type="compositionally biased region" description="Low complexity" evidence="1">
    <location>
        <begin position="122"/>
        <end position="140"/>
    </location>
</feature>
<keyword evidence="2" id="KW-1133">Transmembrane helix</keyword>
<sequence length="672" mass="73677">MTDNNNPEGEIHCEWKQLIKVLLSIRERSAGGAGWRVGDKVASRGGRGEKGGGGMGVVKSLGSGMTIIVTMATLLVVLLGMTATCVEGARVGISEGNLGTGWRRTTGNVGNQEGRIIRILGTTPRFPPSTTTTTTPTTTTTKHRRYPPSSGGVDVENDSWFASSSSSSSSEGGSSSGADRVQKVKAKWKGDKFWAESVANLTLLESRKTSVFLNNSEPSPPSKTPPPDVAMSSSSRKMASSQPPTQSTTYFDPADSKFRASPTITAADESGDESTPDLSPRPTTRLEVPRTTLTADLSVYGQNYVLEYESDEAEGQTKGQEEEEQQQQPVEEHEEEREHVEETNSIEVVPSTTPKVKQIVDSLRRQQRPHHHHHQQQHHHHHQGKSKSKDKKASKVKGSKVKTRQKSKYGSTFGFPRPASTATTTTKDSAATTASSTTLSYDSDQRTTLVADLTPYGQEAYLEYDSDEGGSSGSGETRNASTILNTTIASLFGEFYPKNPTNLLNVLQALASNMQPIKMHSPLGGEAPSIPLRYNVNFTNRVPMKVNPPTSPFLFSLDLDSFFTRMAISVFYSTVAIAPLVYIMMGGIGGLGGLSALPLLPFTGKKRRRRRRSTLSRSPNDPDNDDNYDFYSEQEIHQLELVMHRFWKFLANFEPQQQAQKVSKKRRRISKI</sequence>
<feature type="transmembrane region" description="Helical" evidence="2">
    <location>
        <begin position="580"/>
        <end position="602"/>
    </location>
</feature>
<feature type="region of interest" description="Disordered" evidence="1">
    <location>
        <begin position="120"/>
        <end position="179"/>
    </location>
</feature>
<dbReference type="Proteomes" id="UP000198287">
    <property type="component" value="Unassembled WGS sequence"/>
</dbReference>
<keyword evidence="4" id="KW-1185">Reference proteome</keyword>
<keyword evidence="2" id="KW-0472">Membrane</keyword>
<evidence type="ECO:0000313" key="4">
    <source>
        <dbReference type="Proteomes" id="UP000198287"/>
    </source>
</evidence>
<reference evidence="3 4" key="1">
    <citation type="submission" date="2015-12" db="EMBL/GenBank/DDBJ databases">
        <title>The genome of Folsomia candida.</title>
        <authorList>
            <person name="Faddeeva A."/>
            <person name="Derks M.F."/>
            <person name="Anvar Y."/>
            <person name="Smit S."/>
            <person name="Van Straalen N."/>
            <person name="Roelofs D."/>
        </authorList>
    </citation>
    <scope>NUCLEOTIDE SEQUENCE [LARGE SCALE GENOMIC DNA]</scope>
    <source>
        <strain evidence="3 4">VU population</strain>
        <tissue evidence="3">Whole body</tissue>
    </source>
</reference>
<dbReference type="STRING" id="158441.A0A226CV73"/>
<feature type="compositionally biased region" description="Basic residues" evidence="1">
    <location>
        <begin position="365"/>
        <end position="407"/>
    </location>
</feature>
<feature type="transmembrane region" description="Helical" evidence="2">
    <location>
        <begin position="60"/>
        <end position="81"/>
    </location>
</feature>
<accession>A0A226CV73</accession>
<protein>
    <submittedName>
        <fullName evidence="3">Uncharacterized protein</fullName>
    </submittedName>
</protein>
<comment type="caution">
    <text evidence="3">The sequence shown here is derived from an EMBL/GenBank/DDBJ whole genome shotgun (WGS) entry which is preliminary data.</text>
</comment>
<gene>
    <name evidence="3" type="ORF">Fcan01_28456</name>
</gene>
<evidence type="ECO:0000313" key="3">
    <source>
        <dbReference type="EMBL" id="OXA36789.1"/>
    </source>
</evidence>
<dbReference type="AlphaFoldDB" id="A0A226CV73"/>
<feature type="compositionally biased region" description="Low complexity" evidence="1">
    <location>
        <begin position="230"/>
        <end position="241"/>
    </location>
</feature>
<feature type="region of interest" description="Disordered" evidence="1">
    <location>
        <begin position="311"/>
        <end position="443"/>
    </location>
</feature>
<proteinExistence type="predicted"/>
<feature type="compositionally biased region" description="Low complexity" evidence="1">
    <location>
        <begin position="419"/>
        <end position="440"/>
    </location>
</feature>
<name>A0A226CV73_FOLCA</name>
<feature type="region of interest" description="Disordered" evidence="1">
    <location>
        <begin position="608"/>
        <end position="627"/>
    </location>
</feature>
<evidence type="ECO:0000256" key="2">
    <source>
        <dbReference type="SAM" id="Phobius"/>
    </source>
</evidence>
<dbReference type="EMBL" id="LNIX01000073">
    <property type="protein sequence ID" value="OXA36789.1"/>
    <property type="molecule type" value="Genomic_DNA"/>
</dbReference>
<feature type="region of interest" description="Disordered" evidence="1">
    <location>
        <begin position="212"/>
        <end position="289"/>
    </location>
</feature>
<evidence type="ECO:0000256" key="1">
    <source>
        <dbReference type="SAM" id="MobiDB-lite"/>
    </source>
</evidence>
<organism evidence="3 4">
    <name type="scientific">Folsomia candida</name>
    <name type="common">Springtail</name>
    <dbReference type="NCBI Taxonomy" id="158441"/>
    <lineage>
        <taxon>Eukaryota</taxon>
        <taxon>Metazoa</taxon>
        <taxon>Ecdysozoa</taxon>
        <taxon>Arthropoda</taxon>
        <taxon>Hexapoda</taxon>
        <taxon>Collembola</taxon>
        <taxon>Entomobryomorpha</taxon>
        <taxon>Isotomoidea</taxon>
        <taxon>Isotomidae</taxon>
        <taxon>Proisotominae</taxon>
        <taxon>Folsomia</taxon>
    </lineage>
</organism>
<keyword evidence="2" id="KW-0812">Transmembrane</keyword>